<organism evidence="1 2">
    <name type="scientific">Bradyrhizobium lablabi</name>
    <dbReference type="NCBI Taxonomy" id="722472"/>
    <lineage>
        <taxon>Bacteria</taxon>
        <taxon>Pseudomonadati</taxon>
        <taxon>Pseudomonadota</taxon>
        <taxon>Alphaproteobacteria</taxon>
        <taxon>Hyphomicrobiales</taxon>
        <taxon>Nitrobacteraceae</taxon>
        <taxon>Bradyrhizobium</taxon>
    </lineage>
</organism>
<gene>
    <name evidence="1" type="ORF">SAMN05444159_6246</name>
</gene>
<dbReference type="EMBL" id="LT670844">
    <property type="protein sequence ID" value="SHL57192.1"/>
    <property type="molecule type" value="Genomic_DNA"/>
</dbReference>
<protein>
    <submittedName>
        <fullName evidence="1">Uncharacterized protein</fullName>
    </submittedName>
</protein>
<reference evidence="1 2" key="1">
    <citation type="submission" date="2016-11" db="EMBL/GenBank/DDBJ databases">
        <authorList>
            <person name="Jaros S."/>
            <person name="Januszkiewicz K."/>
            <person name="Wedrychowicz H."/>
        </authorList>
    </citation>
    <scope>NUCLEOTIDE SEQUENCE [LARGE SCALE GENOMIC DNA]</scope>
    <source>
        <strain evidence="1 2">GAS499</strain>
    </source>
</reference>
<evidence type="ECO:0000313" key="2">
    <source>
        <dbReference type="Proteomes" id="UP000189935"/>
    </source>
</evidence>
<proteinExistence type="predicted"/>
<dbReference type="AlphaFoldDB" id="A0A1M7BQ91"/>
<evidence type="ECO:0000313" key="1">
    <source>
        <dbReference type="EMBL" id="SHL57192.1"/>
    </source>
</evidence>
<accession>A0A1M7BQ91</accession>
<name>A0A1M7BQ91_9BRAD</name>
<sequence>MCPVCKHRMGLARISPGKRGFEERTFECSTCQRIEKISFAVDPLKTDALGWAAGELKPPS</sequence>
<dbReference type="Proteomes" id="UP000189935">
    <property type="component" value="Chromosome I"/>
</dbReference>